<evidence type="ECO:0000256" key="1">
    <source>
        <dbReference type="ARBA" id="ARBA00022730"/>
    </source>
</evidence>
<reference evidence="8 9" key="1">
    <citation type="submission" date="2015-08" db="EMBL/GenBank/DDBJ databases">
        <authorList>
            <person name="Babu N.S."/>
            <person name="Beckwith C.J."/>
            <person name="Beseler K.G."/>
            <person name="Brison A."/>
            <person name="Carone J.V."/>
            <person name="Caskin T.P."/>
            <person name="Diamond M."/>
            <person name="Durham M.E."/>
            <person name="Foxe J.M."/>
            <person name="Go M."/>
            <person name="Henderson B.A."/>
            <person name="Jones I.B."/>
            <person name="McGettigan J.A."/>
            <person name="Micheletti S.J."/>
            <person name="Nasrallah M.E."/>
            <person name="Ortiz D."/>
            <person name="Piller C.R."/>
            <person name="Privatt S.R."/>
            <person name="Schneider S.L."/>
            <person name="Sharp S."/>
            <person name="Smith T.C."/>
            <person name="Stanton J.D."/>
            <person name="Ullery H.E."/>
            <person name="Wilson R.J."/>
            <person name="Serrano M.G."/>
            <person name="Buck G."/>
            <person name="Lee V."/>
            <person name="Wang Y."/>
            <person name="Carvalho R."/>
            <person name="Voegtly L."/>
            <person name="Shi R."/>
            <person name="Duckworth R."/>
            <person name="Johnson A."/>
            <person name="Loviza R."/>
            <person name="Walstead R."/>
            <person name="Shah Z."/>
            <person name="Kiflezghi M."/>
            <person name="Wade K."/>
            <person name="Ball S.L."/>
            <person name="Bradley K.W."/>
            <person name="Asai D.J."/>
            <person name="Bowman C.A."/>
            <person name="Russell D.A."/>
            <person name="Pope W.H."/>
            <person name="Jacobs-Sera D."/>
            <person name="Hendrix R.W."/>
            <person name="Hatfull G.F."/>
        </authorList>
    </citation>
    <scope>NUCLEOTIDE SEQUENCE [LARGE SCALE GENOMIC DNA]</scope>
    <source>
        <strain evidence="8 9">DSM 27710</strain>
    </source>
</reference>
<dbReference type="GO" id="GO:0006412">
    <property type="term" value="P:translation"/>
    <property type="evidence" value="ECO:0007669"/>
    <property type="project" value="UniProtKB-UniRule"/>
</dbReference>
<dbReference type="InterPro" id="IPR020930">
    <property type="entry name" value="Ribosomal_uL5_bac-type"/>
</dbReference>
<dbReference type="RefSeq" id="WP_050726168.1">
    <property type="nucleotide sequence ID" value="NZ_CP012332.1"/>
</dbReference>
<dbReference type="InterPro" id="IPR029751">
    <property type="entry name" value="Ribosomal_L25_dom"/>
</dbReference>
<keyword evidence="2 5" id="KW-0694">RNA-binding</keyword>
<dbReference type="InterPro" id="IPR020057">
    <property type="entry name" value="Ribosomal_bL25_b-dom"/>
</dbReference>
<comment type="similarity">
    <text evidence="5">Belongs to the bacterial ribosomal protein bL25 family. CTC subfamily.</text>
</comment>
<dbReference type="NCBIfam" id="TIGR00731">
    <property type="entry name" value="bL25_bact_ctc"/>
    <property type="match status" value="1"/>
</dbReference>
<organism evidence="8 9">
    <name type="scientific">Vulgatibacter incomptus</name>
    <dbReference type="NCBI Taxonomy" id="1391653"/>
    <lineage>
        <taxon>Bacteria</taxon>
        <taxon>Pseudomonadati</taxon>
        <taxon>Myxococcota</taxon>
        <taxon>Myxococcia</taxon>
        <taxon>Myxococcales</taxon>
        <taxon>Cystobacterineae</taxon>
        <taxon>Vulgatibacteraceae</taxon>
        <taxon>Vulgatibacter</taxon>
    </lineage>
</organism>
<dbReference type="CDD" id="cd00495">
    <property type="entry name" value="Ribosomal_L25_TL5_CTC"/>
    <property type="match status" value="1"/>
</dbReference>
<dbReference type="KEGG" id="vin:AKJ08_2313"/>
<dbReference type="GO" id="GO:0008097">
    <property type="term" value="F:5S rRNA binding"/>
    <property type="evidence" value="ECO:0007669"/>
    <property type="project" value="InterPro"/>
</dbReference>
<evidence type="ECO:0000256" key="2">
    <source>
        <dbReference type="ARBA" id="ARBA00022884"/>
    </source>
</evidence>
<dbReference type="InterPro" id="IPR011035">
    <property type="entry name" value="Ribosomal_bL25/Gln-tRNA_synth"/>
</dbReference>
<feature type="domain" description="Large ribosomal subunit protein bL25 beta" evidence="7">
    <location>
        <begin position="104"/>
        <end position="185"/>
    </location>
</feature>
<evidence type="ECO:0000256" key="5">
    <source>
        <dbReference type="HAMAP-Rule" id="MF_01334"/>
    </source>
</evidence>
<dbReference type="PATRIC" id="fig|1391653.3.peg.2412"/>
<comment type="function">
    <text evidence="5">This is one of the proteins that binds to the 5S RNA in the ribosome where it forms part of the central protuberance.</text>
</comment>
<feature type="domain" description="Large ribosomal subunit protein bL25 L25" evidence="6">
    <location>
        <begin position="6"/>
        <end position="95"/>
    </location>
</feature>
<dbReference type="STRING" id="1391653.AKJ08_2313"/>
<evidence type="ECO:0000313" key="8">
    <source>
        <dbReference type="EMBL" id="AKU91926.1"/>
    </source>
</evidence>
<dbReference type="GO" id="GO:0003735">
    <property type="term" value="F:structural constituent of ribosome"/>
    <property type="evidence" value="ECO:0007669"/>
    <property type="project" value="InterPro"/>
</dbReference>
<evidence type="ECO:0000259" key="7">
    <source>
        <dbReference type="Pfam" id="PF14693"/>
    </source>
</evidence>
<dbReference type="InterPro" id="IPR020056">
    <property type="entry name" value="Rbsml_bL25/Gln-tRNA_synth_N"/>
</dbReference>
<dbReference type="Pfam" id="PF01386">
    <property type="entry name" value="Ribosomal_L25p"/>
    <property type="match status" value="1"/>
</dbReference>
<keyword evidence="3 5" id="KW-0689">Ribosomal protein</keyword>
<evidence type="ECO:0000259" key="6">
    <source>
        <dbReference type="Pfam" id="PF01386"/>
    </source>
</evidence>
<protein>
    <recommendedName>
        <fullName evidence="5">Large ribosomal subunit protein bL25</fullName>
    </recommendedName>
    <alternativeName>
        <fullName evidence="5">General stress protein CTC</fullName>
    </alternativeName>
</protein>
<dbReference type="AlphaFoldDB" id="A0A0K1PET5"/>
<dbReference type="Gene3D" id="2.170.120.20">
    <property type="entry name" value="Ribosomal protein L25, beta domain"/>
    <property type="match status" value="1"/>
</dbReference>
<gene>
    <name evidence="5" type="primary">rplY</name>
    <name evidence="5" type="synonym">ctc</name>
    <name evidence="8" type="ORF">AKJ08_2313</name>
</gene>
<name>A0A0K1PET5_9BACT</name>
<dbReference type="GO" id="GO:0022625">
    <property type="term" value="C:cytosolic large ribosomal subunit"/>
    <property type="evidence" value="ECO:0007669"/>
    <property type="project" value="TreeGrafter"/>
</dbReference>
<evidence type="ECO:0000256" key="4">
    <source>
        <dbReference type="ARBA" id="ARBA00023274"/>
    </source>
</evidence>
<proteinExistence type="inferred from homology"/>
<dbReference type="SUPFAM" id="SSF50715">
    <property type="entry name" value="Ribosomal protein L25-like"/>
    <property type="match status" value="1"/>
</dbReference>
<keyword evidence="9" id="KW-1185">Reference proteome</keyword>
<dbReference type="PANTHER" id="PTHR33284">
    <property type="entry name" value="RIBOSOMAL PROTEIN L25/GLN-TRNA SYNTHETASE, ANTI-CODON-BINDING DOMAIN-CONTAINING PROTEIN"/>
    <property type="match status" value="1"/>
</dbReference>
<keyword evidence="4 5" id="KW-0687">Ribonucleoprotein</keyword>
<dbReference type="PANTHER" id="PTHR33284:SF1">
    <property type="entry name" value="RIBOSOMAL PROTEIN L25_GLN-TRNA SYNTHETASE, ANTI-CODON-BINDING DOMAIN-CONTAINING PROTEIN"/>
    <property type="match status" value="1"/>
</dbReference>
<accession>A0A0K1PET5</accession>
<keyword evidence="1 5" id="KW-0699">rRNA-binding</keyword>
<evidence type="ECO:0000313" key="9">
    <source>
        <dbReference type="Proteomes" id="UP000055590"/>
    </source>
</evidence>
<comment type="subunit">
    <text evidence="5">Part of the 50S ribosomal subunit; part of the 5S rRNA/L5/L18/L25 subcomplex. Contacts the 5S rRNA. Binds to the 5S rRNA independently of L5 and L18.</text>
</comment>
<dbReference type="EMBL" id="CP012332">
    <property type="protein sequence ID" value="AKU91926.1"/>
    <property type="molecule type" value="Genomic_DNA"/>
</dbReference>
<dbReference type="Proteomes" id="UP000055590">
    <property type="component" value="Chromosome"/>
</dbReference>
<sequence length="206" mass="22137">MIQTKLAAQVREKTGKGVAHRLRASKMIPAVIYGPHQEKPLTIAVDPKALRAAIQTAHRFNTILTLELDQGGSKTALLKDYQQDPVSRELLHADFYEVALDKPVTVPVPLVLVGKAQGVTEGGILSQNRRVIDVVCLPNQIPEKIEVDVTDMKVNQALHASDVKAPEGIALRYLTDFTIAVMSAPEVEAAAPAAEAAAAKPAKGKK</sequence>
<dbReference type="Pfam" id="PF14693">
    <property type="entry name" value="Ribosomal_TL5_C"/>
    <property type="match status" value="1"/>
</dbReference>
<dbReference type="Gene3D" id="2.40.240.10">
    <property type="entry name" value="Ribosomal Protein L25, Chain P"/>
    <property type="match status" value="1"/>
</dbReference>
<dbReference type="OrthoDB" id="9786489at2"/>
<dbReference type="HAMAP" id="MF_01334">
    <property type="entry name" value="Ribosomal_bL25_CTC"/>
    <property type="match status" value="1"/>
</dbReference>
<dbReference type="InterPro" id="IPR037121">
    <property type="entry name" value="Ribosomal_bL25_C"/>
</dbReference>
<evidence type="ECO:0000256" key="3">
    <source>
        <dbReference type="ARBA" id="ARBA00022980"/>
    </source>
</evidence>
<dbReference type="InterPro" id="IPR001021">
    <property type="entry name" value="Ribosomal_bL25_long"/>
</dbReference>